<dbReference type="SMART" id="SM00418">
    <property type="entry name" value="HTH_ARSR"/>
    <property type="match status" value="1"/>
</dbReference>
<dbReference type="NCBIfam" id="NF033789">
    <property type="entry name" value="repress_SdpR"/>
    <property type="match status" value="1"/>
</dbReference>
<dbReference type="InterPro" id="IPR011991">
    <property type="entry name" value="ArsR-like_HTH"/>
</dbReference>
<evidence type="ECO:0000259" key="4">
    <source>
        <dbReference type="PROSITE" id="PS50987"/>
    </source>
</evidence>
<dbReference type="InterPro" id="IPR047796">
    <property type="entry name" value="SdpR-like_repress"/>
</dbReference>
<feature type="domain" description="HTH arsR-type" evidence="4">
    <location>
        <begin position="1"/>
        <end position="87"/>
    </location>
</feature>
<protein>
    <submittedName>
        <fullName evidence="5">Autorepressor SdpR family transcription factor</fullName>
    </submittedName>
</protein>
<dbReference type="CDD" id="cd00090">
    <property type="entry name" value="HTH_ARSR"/>
    <property type="match status" value="1"/>
</dbReference>
<dbReference type="NCBIfam" id="NF033788">
    <property type="entry name" value="HTH_metalloreg"/>
    <property type="match status" value="1"/>
</dbReference>
<keyword evidence="1" id="KW-0805">Transcription regulation</keyword>
<name>A0ABW9H051_9FIRM</name>
<gene>
    <name evidence="5" type="ORF">ACKQTC_03585</name>
</gene>
<evidence type="ECO:0000256" key="2">
    <source>
        <dbReference type="ARBA" id="ARBA00023125"/>
    </source>
</evidence>
<evidence type="ECO:0000256" key="1">
    <source>
        <dbReference type="ARBA" id="ARBA00023015"/>
    </source>
</evidence>
<organism evidence="5 6">
    <name type="scientific">Peptococcus simiae</name>
    <dbReference type="NCBI Taxonomy" id="1643805"/>
    <lineage>
        <taxon>Bacteria</taxon>
        <taxon>Bacillati</taxon>
        <taxon>Bacillota</taxon>
        <taxon>Clostridia</taxon>
        <taxon>Eubacteriales</taxon>
        <taxon>Peptococcaceae</taxon>
        <taxon>Peptococcus</taxon>
    </lineage>
</organism>
<dbReference type="PANTHER" id="PTHR33154">
    <property type="entry name" value="TRANSCRIPTIONAL REGULATOR, ARSR FAMILY"/>
    <property type="match status" value="1"/>
</dbReference>
<dbReference type="PRINTS" id="PR00778">
    <property type="entry name" value="HTHARSR"/>
</dbReference>
<proteinExistence type="predicted"/>
<comment type="caution">
    <text evidence="5">The sequence shown here is derived from an EMBL/GenBank/DDBJ whole genome shotgun (WGS) entry which is preliminary data.</text>
</comment>
<reference evidence="5 6" key="1">
    <citation type="journal article" date="2016" name="Int. J. Syst. Evol. Microbiol.">
        <title>Peptococcus simiae sp. nov., isolated from rhesus macaque faeces and emended description of the genus Peptococcus.</title>
        <authorList>
            <person name="Shkoporov A.N."/>
            <person name="Efimov B.A."/>
            <person name="Kondova I."/>
            <person name="Ouwerling B."/>
            <person name="Chaplin A.V."/>
            <person name="Shcherbakova V.A."/>
            <person name="Langermans J.A.M."/>
        </authorList>
    </citation>
    <scope>NUCLEOTIDE SEQUENCE [LARGE SCALE GENOMIC DNA]</scope>
    <source>
        <strain evidence="5 6">M108</strain>
    </source>
</reference>
<dbReference type="PROSITE" id="PS50987">
    <property type="entry name" value="HTH_ARSR_2"/>
    <property type="match status" value="1"/>
</dbReference>
<accession>A0ABW9H051</accession>
<dbReference type="InterPro" id="IPR001845">
    <property type="entry name" value="HTH_ArsR_DNA-bd_dom"/>
</dbReference>
<dbReference type="Proteomes" id="UP001631949">
    <property type="component" value="Unassembled WGS sequence"/>
</dbReference>
<dbReference type="InterPro" id="IPR051081">
    <property type="entry name" value="HTH_MetalResp_TranReg"/>
</dbReference>
<evidence type="ECO:0000313" key="5">
    <source>
        <dbReference type="EMBL" id="MFM9413444.1"/>
    </source>
</evidence>
<dbReference type="EMBL" id="JBJUVG010000003">
    <property type="protein sequence ID" value="MFM9413444.1"/>
    <property type="molecule type" value="Genomic_DNA"/>
</dbReference>
<dbReference type="Gene3D" id="1.10.10.10">
    <property type="entry name" value="Winged helix-like DNA-binding domain superfamily/Winged helix DNA-binding domain"/>
    <property type="match status" value="1"/>
</dbReference>
<dbReference type="PANTHER" id="PTHR33154:SF33">
    <property type="entry name" value="TRANSCRIPTIONAL REPRESSOR SDPR"/>
    <property type="match status" value="1"/>
</dbReference>
<keyword evidence="2" id="KW-0238">DNA-binding</keyword>
<dbReference type="Pfam" id="PF01022">
    <property type="entry name" value="HTH_5"/>
    <property type="match status" value="1"/>
</dbReference>
<dbReference type="InterPro" id="IPR036388">
    <property type="entry name" value="WH-like_DNA-bd_sf"/>
</dbReference>
<evidence type="ECO:0000313" key="6">
    <source>
        <dbReference type="Proteomes" id="UP001631949"/>
    </source>
</evidence>
<keyword evidence="6" id="KW-1185">Reference proteome</keyword>
<sequence>MDKTFKALADSQRREMLKLLRAGPMAAGEIGAHFDLTGATVSYHLSILKAADLVRADKEGNRVIYSLNTSVFEDLLVFMASFKEDIHE</sequence>
<dbReference type="SUPFAM" id="SSF46785">
    <property type="entry name" value="Winged helix' DNA-binding domain"/>
    <property type="match status" value="1"/>
</dbReference>
<dbReference type="InterPro" id="IPR036390">
    <property type="entry name" value="WH_DNA-bd_sf"/>
</dbReference>
<keyword evidence="3" id="KW-0804">Transcription</keyword>
<evidence type="ECO:0000256" key="3">
    <source>
        <dbReference type="ARBA" id="ARBA00023163"/>
    </source>
</evidence>
<dbReference type="RefSeq" id="WP_408977060.1">
    <property type="nucleotide sequence ID" value="NZ_JBJUVG010000003.1"/>
</dbReference>